<dbReference type="InterPro" id="IPR050798">
    <property type="entry name" value="YhaM_exoribonuc/phosphodiest"/>
</dbReference>
<dbReference type="PANTHER" id="PTHR37294:SF1">
    <property type="entry name" value="3'-5' EXORIBONUCLEASE YHAM"/>
    <property type="match status" value="1"/>
</dbReference>
<dbReference type="SUPFAM" id="SSF50249">
    <property type="entry name" value="Nucleic acid-binding proteins"/>
    <property type="match status" value="1"/>
</dbReference>
<protein>
    <submittedName>
        <fullName evidence="4">3'-5' exoribonuclease YhaM family protein</fullName>
    </submittedName>
</protein>
<evidence type="ECO:0000313" key="4">
    <source>
        <dbReference type="EMBL" id="MFC6644859.1"/>
    </source>
</evidence>
<dbReference type="CDD" id="cd00077">
    <property type="entry name" value="HDc"/>
    <property type="match status" value="1"/>
</dbReference>
<dbReference type="Proteomes" id="UP001596391">
    <property type="component" value="Unassembled WGS sequence"/>
</dbReference>
<sequence length="356" mass="39548">MKDFFISDAARFENQAITSYFVLAAISQRDRKGGGTYLAITLADKTGSFEARMWDDFADVIASCSEGCYVKAQGTVSKYQGKFQITLQKLRSAAESEIDSADFQPTTQYDIAEMDAELRGYVAAFTNQHLQRLVLSFLDDPEIGPLFRVAPAAKRLHHAWIGGLLEHVLYLVRVCRATVPFYPEVDPDLLLTGAILHDMGKVRELSWKTNFGYTIEGQLIGHISIGASMIAEKIAQLNAEPGAEPFPLRLRIVLEHMILAHHGKLEFGSPKLPMTPEALLLSTLDDLEAKFQTLRSEFAASRSAGKKVDETTDWVRSMDRALFNSQAFVAEEAAASLRPERTVEPEPEATISLFDL</sequence>
<feature type="domain" description="OB" evidence="2">
    <location>
        <begin position="28"/>
        <end position="91"/>
    </location>
</feature>
<keyword evidence="1" id="KW-0378">Hydrolase</keyword>
<dbReference type="Gene3D" id="2.40.50.140">
    <property type="entry name" value="Nucleic acid-binding proteins"/>
    <property type="match status" value="1"/>
</dbReference>
<name>A0ABW1Z6T4_9BACT</name>
<dbReference type="Gene3D" id="1.10.3210.10">
    <property type="entry name" value="Hypothetical protein af1432"/>
    <property type="match status" value="1"/>
</dbReference>
<evidence type="ECO:0000313" key="5">
    <source>
        <dbReference type="Proteomes" id="UP001596391"/>
    </source>
</evidence>
<gene>
    <name evidence="4" type="ORF">ACFQBQ_04480</name>
</gene>
<organism evidence="4 5">
    <name type="scientific">Granulicella cerasi</name>
    <dbReference type="NCBI Taxonomy" id="741063"/>
    <lineage>
        <taxon>Bacteria</taxon>
        <taxon>Pseudomonadati</taxon>
        <taxon>Acidobacteriota</taxon>
        <taxon>Terriglobia</taxon>
        <taxon>Terriglobales</taxon>
        <taxon>Acidobacteriaceae</taxon>
        <taxon>Granulicella</taxon>
    </lineage>
</organism>
<dbReference type="RefSeq" id="WP_263372590.1">
    <property type="nucleotide sequence ID" value="NZ_JAGSYD010000006.1"/>
</dbReference>
<evidence type="ECO:0000256" key="1">
    <source>
        <dbReference type="ARBA" id="ARBA00022801"/>
    </source>
</evidence>
<dbReference type="InterPro" id="IPR012340">
    <property type="entry name" value="NA-bd_OB-fold"/>
</dbReference>
<keyword evidence="5" id="KW-1185">Reference proteome</keyword>
<dbReference type="SUPFAM" id="SSF109604">
    <property type="entry name" value="HD-domain/PDEase-like"/>
    <property type="match status" value="1"/>
</dbReference>
<feature type="domain" description="HD" evidence="3">
    <location>
        <begin position="165"/>
        <end position="289"/>
    </location>
</feature>
<dbReference type="InterPro" id="IPR004365">
    <property type="entry name" value="NA-bd_OB_tRNA"/>
</dbReference>
<proteinExistence type="predicted"/>
<dbReference type="PANTHER" id="PTHR37294">
    <property type="entry name" value="3'-5' EXORIBONUCLEASE YHAM"/>
    <property type="match status" value="1"/>
</dbReference>
<comment type="caution">
    <text evidence="4">The sequence shown here is derived from an EMBL/GenBank/DDBJ whole genome shotgun (WGS) entry which is preliminary data.</text>
</comment>
<evidence type="ECO:0000259" key="2">
    <source>
        <dbReference type="Pfam" id="PF01336"/>
    </source>
</evidence>
<dbReference type="InterPro" id="IPR006674">
    <property type="entry name" value="HD_domain"/>
</dbReference>
<dbReference type="Pfam" id="PF01336">
    <property type="entry name" value="tRNA_anti-codon"/>
    <property type="match status" value="1"/>
</dbReference>
<dbReference type="Pfam" id="PF01966">
    <property type="entry name" value="HD"/>
    <property type="match status" value="1"/>
</dbReference>
<dbReference type="EMBL" id="JBHSWI010000001">
    <property type="protein sequence ID" value="MFC6644859.1"/>
    <property type="molecule type" value="Genomic_DNA"/>
</dbReference>
<accession>A0ABW1Z6T4</accession>
<reference evidence="5" key="1">
    <citation type="journal article" date="2019" name="Int. J. Syst. Evol. Microbiol.">
        <title>The Global Catalogue of Microorganisms (GCM) 10K type strain sequencing project: providing services to taxonomists for standard genome sequencing and annotation.</title>
        <authorList>
            <consortium name="The Broad Institute Genomics Platform"/>
            <consortium name="The Broad Institute Genome Sequencing Center for Infectious Disease"/>
            <person name="Wu L."/>
            <person name="Ma J."/>
        </authorList>
    </citation>
    <scope>NUCLEOTIDE SEQUENCE [LARGE SCALE GENOMIC DNA]</scope>
    <source>
        <strain evidence="5">CGMCC 1.16026</strain>
    </source>
</reference>
<evidence type="ECO:0000259" key="3">
    <source>
        <dbReference type="Pfam" id="PF01966"/>
    </source>
</evidence>
<dbReference type="InterPro" id="IPR003607">
    <property type="entry name" value="HD/PDEase_dom"/>
</dbReference>